<gene>
    <name evidence="2" type="ORF">EYF80_042629</name>
</gene>
<sequence>MKLESGSSDTGGWINTWRSAERQHVVRALRGLKPNYRDLPITSSRLSLTDRHTPHLFTRNSHQPSYPNDTQWTLERRGDERRGEEEMRRGEE</sequence>
<evidence type="ECO:0000313" key="2">
    <source>
        <dbReference type="EMBL" id="TNN47177.1"/>
    </source>
</evidence>
<accession>A0A4Z2G0Z1</accession>
<name>A0A4Z2G0Z1_9TELE</name>
<reference evidence="2 3" key="1">
    <citation type="submission" date="2019-03" db="EMBL/GenBank/DDBJ databases">
        <title>First draft genome of Liparis tanakae, snailfish: a comprehensive survey of snailfish specific genes.</title>
        <authorList>
            <person name="Kim W."/>
            <person name="Song I."/>
            <person name="Jeong J.-H."/>
            <person name="Kim D."/>
            <person name="Kim S."/>
            <person name="Ryu S."/>
            <person name="Song J.Y."/>
            <person name="Lee S.K."/>
        </authorList>
    </citation>
    <scope>NUCLEOTIDE SEQUENCE [LARGE SCALE GENOMIC DNA]</scope>
    <source>
        <tissue evidence="2">Muscle</tissue>
    </source>
</reference>
<keyword evidence="3" id="KW-1185">Reference proteome</keyword>
<proteinExistence type="predicted"/>
<feature type="compositionally biased region" description="Polar residues" evidence="1">
    <location>
        <begin position="58"/>
        <end position="73"/>
    </location>
</feature>
<evidence type="ECO:0000313" key="3">
    <source>
        <dbReference type="Proteomes" id="UP000314294"/>
    </source>
</evidence>
<organism evidence="2 3">
    <name type="scientific">Liparis tanakae</name>
    <name type="common">Tanaka's snailfish</name>
    <dbReference type="NCBI Taxonomy" id="230148"/>
    <lineage>
        <taxon>Eukaryota</taxon>
        <taxon>Metazoa</taxon>
        <taxon>Chordata</taxon>
        <taxon>Craniata</taxon>
        <taxon>Vertebrata</taxon>
        <taxon>Euteleostomi</taxon>
        <taxon>Actinopterygii</taxon>
        <taxon>Neopterygii</taxon>
        <taxon>Teleostei</taxon>
        <taxon>Neoteleostei</taxon>
        <taxon>Acanthomorphata</taxon>
        <taxon>Eupercaria</taxon>
        <taxon>Perciformes</taxon>
        <taxon>Cottioidei</taxon>
        <taxon>Cottales</taxon>
        <taxon>Liparidae</taxon>
        <taxon>Liparis</taxon>
    </lineage>
</organism>
<protein>
    <submittedName>
        <fullName evidence="2">Uncharacterized protein</fullName>
    </submittedName>
</protein>
<dbReference type="EMBL" id="SRLO01000755">
    <property type="protein sequence ID" value="TNN47177.1"/>
    <property type="molecule type" value="Genomic_DNA"/>
</dbReference>
<feature type="region of interest" description="Disordered" evidence="1">
    <location>
        <begin position="55"/>
        <end position="92"/>
    </location>
</feature>
<dbReference type="Proteomes" id="UP000314294">
    <property type="component" value="Unassembled WGS sequence"/>
</dbReference>
<feature type="compositionally biased region" description="Basic and acidic residues" evidence="1">
    <location>
        <begin position="74"/>
        <end position="92"/>
    </location>
</feature>
<dbReference type="AlphaFoldDB" id="A0A4Z2G0Z1"/>
<evidence type="ECO:0000256" key="1">
    <source>
        <dbReference type="SAM" id="MobiDB-lite"/>
    </source>
</evidence>
<comment type="caution">
    <text evidence="2">The sequence shown here is derived from an EMBL/GenBank/DDBJ whole genome shotgun (WGS) entry which is preliminary data.</text>
</comment>